<keyword evidence="2" id="KW-1185">Reference proteome</keyword>
<name>A0AB35Y0J2_9FIRM</name>
<dbReference type="SUPFAM" id="SSF50249">
    <property type="entry name" value="Nucleic acid-binding proteins"/>
    <property type="match status" value="1"/>
</dbReference>
<dbReference type="AlphaFoldDB" id="A0AB35Y0J2"/>
<dbReference type="EMBL" id="JBBFKC010000004">
    <property type="protein sequence ID" value="MEJ3690640.1"/>
    <property type="molecule type" value="Genomic_DNA"/>
</dbReference>
<accession>A0AB35Y0J2</accession>
<gene>
    <name evidence="1" type="ORF">WF787_05275</name>
</gene>
<organism evidence="1 2">
    <name type="scientific">Faecalibacterium taiwanense</name>
    <dbReference type="NCBI Taxonomy" id="3030638"/>
    <lineage>
        <taxon>Bacteria</taxon>
        <taxon>Bacillati</taxon>
        <taxon>Bacillota</taxon>
        <taxon>Clostridia</taxon>
        <taxon>Eubacteriales</taxon>
        <taxon>Oscillospiraceae</taxon>
        <taxon>Faecalibacterium</taxon>
    </lineage>
</organism>
<dbReference type="Proteomes" id="UP001379600">
    <property type="component" value="Unassembled WGS sequence"/>
</dbReference>
<comment type="caution">
    <text evidence="1">The sequence shown here is derived from an EMBL/GenBank/DDBJ whole genome shotgun (WGS) entry which is preliminary data.</text>
</comment>
<dbReference type="InterPro" id="IPR022595">
    <property type="entry name" value="Enc34_ssDNA-bd"/>
</dbReference>
<proteinExistence type="predicted"/>
<dbReference type="InterPro" id="IPR012340">
    <property type="entry name" value="NA-bd_OB-fold"/>
</dbReference>
<evidence type="ECO:0000313" key="1">
    <source>
        <dbReference type="EMBL" id="MEJ3690640.1"/>
    </source>
</evidence>
<reference evidence="1 2" key="1">
    <citation type="submission" date="2024-03" db="EMBL/GenBank/DDBJ databases">
        <authorList>
            <person name="Plomp N."/>
            <person name="Harmsen H.J."/>
        </authorList>
    </citation>
    <scope>NUCLEOTIDE SEQUENCE [LARGE SCALE GENOMIC DNA]</scope>
    <source>
        <strain evidence="1 2">HTF-76H</strain>
    </source>
</reference>
<dbReference type="Gene3D" id="2.40.50.140">
    <property type="entry name" value="Nucleic acid-binding proteins"/>
    <property type="match status" value="1"/>
</dbReference>
<dbReference type="RefSeq" id="WP_337678991.1">
    <property type="nucleotide sequence ID" value="NZ_JBBFKB010000102.1"/>
</dbReference>
<evidence type="ECO:0000313" key="2">
    <source>
        <dbReference type="Proteomes" id="UP001379600"/>
    </source>
</evidence>
<protein>
    <submittedName>
        <fullName evidence="1">DUF2815 family protein</fullName>
    </submittedName>
</protein>
<sequence length="181" mass="19746">MNANEVIIPCRLSYANIWEPKQVNGTGDPKYSCCLLIKKSDTAAIAKLKAAIEAVKKDPRALARWGGSVPKNLKLPLRDGDTEKDDENYEGCYFLNANASESRRPKIIDRACNDVLDQDEVYSGCYAKVKIGLFSYSASGNKGIGAGLEVIQKVRDGERLSGGNSTDGFEVLSDDDDSFLD</sequence>
<dbReference type="Pfam" id="PF10991">
    <property type="entry name" value="Enc34_ssDNA-bd"/>
    <property type="match status" value="1"/>
</dbReference>